<evidence type="ECO:0000259" key="3">
    <source>
        <dbReference type="PROSITE" id="PS50110"/>
    </source>
</evidence>
<dbReference type="GO" id="GO:0000160">
    <property type="term" value="P:phosphorelay signal transduction system"/>
    <property type="evidence" value="ECO:0007669"/>
    <property type="project" value="InterPro"/>
</dbReference>
<dbReference type="PROSITE" id="PS50110">
    <property type="entry name" value="RESPONSE_REGULATORY"/>
    <property type="match status" value="1"/>
</dbReference>
<dbReference type="Gene3D" id="3.40.50.2300">
    <property type="match status" value="1"/>
</dbReference>
<keyword evidence="1 2" id="KW-0597">Phosphoprotein</keyword>
<sequence length="128" mass="13593">MSKRILLVDDDRDITDAVAMLLEFEGHEVRSVNDGASALQAVQSFVPHVAFLDWRLPDMSGAELAARLKAHPGVAQTRFVLLSGFVAPEAFERAAGGGAGTPSDGAPLSEFDKTLTKPASIEDLLSCL</sequence>
<evidence type="ECO:0000256" key="1">
    <source>
        <dbReference type="ARBA" id="ARBA00022553"/>
    </source>
</evidence>
<gene>
    <name evidence="4" type="ORF">FAZ98_26450</name>
</gene>
<accession>A0A7Z2GNZ7</accession>
<feature type="domain" description="Response regulatory" evidence="3">
    <location>
        <begin position="4"/>
        <end position="128"/>
    </location>
</feature>
<dbReference type="RefSeq" id="WP_158955621.1">
    <property type="nucleotide sequence ID" value="NZ_CP046915.1"/>
</dbReference>
<dbReference type="InterPro" id="IPR011006">
    <property type="entry name" value="CheY-like_superfamily"/>
</dbReference>
<dbReference type="InterPro" id="IPR001789">
    <property type="entry name" value="Sig_transdc_resp-reg_receiver"/>
</dbReference>
<dbReference type="Proteomes" id="UP000433577">
    <property type="component" value="Chromosome 3"/>
</dbReference>
<evidence type="ECO:0000256" key="2">
    <source>
        <dbReference type="PROSITE-ProRule" id="PRU00169"/>
    </source>
</evidence>
<reference evidence="4 5" key="1">
    <citation type="submission" date="2019-12" db="EMBL/GenBank/DDBJ databases">
        <title>Paraburkholderia acidiphila 7Q-K02 sp. nov and Paraburkholderia acidisoli DHF22 sp. nov., two strains isolated from forest soil.</title>
        <authorList>
            <person name="Gao Z."/>
            <person name="Qiu L."/>
        </authorList>
    </citation>
    <scope>NUCLEOTIDE SEQUENCE [LARGE SCALE GENOMIC DNA]</scope>
    <source>
        <strain evidence="4 5">DHF22</strain>
    </source>
</reference>
<dbReference type="EMBL" id="CP046915">
    <property type="protein sequence ID" value="QGZ65312.1"/>
    <property type="molecule type" value="Genomic_DNA"/>
</dbReference>
<evidence type="ECO:0000313" key="4">
    <source>
        <dbReference type="EMBL" id="QGZ65312.1"/>
    </source>
</evidence>
<dbReference type="Pfam" id="PF00072">
    <property type="entry name" value="Response_reg"/>
    <property type="match status" value="1"/>
</dbReference>
<dbReference type="PANTHER" id="PTHR44591">
    <property type="entry name" value="STRESS RESPONSE REGULATOR PROTEIN 1"/>
    <property type="match status" value="1"/>
</dbReference>
<dbReference type="SMART" id="SM00448">
    <property type="entry name" value="REC"/>
    <property type="match status" value="1"/>
</dbReference>
<feature type="modified residue" description="4-aspartylphosphate" evidence="2">
    <location>
        <position position="53"/>
    </location>
</feature>
<organism evidence="4 5">
    <name type="scientific">Paraburkholderia acidisoli</name>
    <dbReference type="NCBI Taxonomy" id="2571748"/>
    <lineage>
        <taxon>Bacteria</taxon>
        <taxon>Pseudomonadati</taxon>
        <taxon>Pseudomonadota</taxon>
        <taxon>Betaproteobacteria</taxon>
        <taxon>Burkholderiales</taxon>
        <taxon>Burkholderiaceae</taxon>
        <taxon>Paraburkholderia</taxon>
    </lineage>
</organism>
<evidence type="ECO:0000313" key="5">
    <source>
        <dbReference type="Proteomes" id="UP000433577"/>
    </source>
</evidence>
<dbReference type="AlphaFoldDB" id="A0A7Z2GNZ7"/>
<keyword evidence="5" id="KW-1185">Reference proteome</keyword>
<proteinExistence type="predicted"/>
<dbReference type="PANTHER" id="PTHR44591:SF3">
    <property type="entry name" value="RESPONSE REGULATORY DOMAIN-CONTAINING PROTEIN"/>
    <property type="match status" value="1"/>
</dbReference>
<dbReference type="SUPFAM" id="SSF52172">
    <property type="entry name" value="CheY-like"/>
    <property type="match status" value="1"/>
</dbReference>
<dbReference type="OrthoDB" id="5421695at2"/>
<dbReference type="KEGG" id="pacs:FAZ98_26450"/>
<name>A0A7Z2GNZ7_9BURK</name>
<dbReference type="InterPro" id="IPR050595">
    <property type="entry name" value="Bact_response_regulator"/>
</dbReference>
<protein>
    <submittedName>
        <fullName evidence="4">Response regulator</fullName>
    </submittedName>
</protein>